<keyword evidence="2" id="KW-0645">Protease</keyword>
<dbReference type="SUPFAM" id="SSF56519">
    <property type="entry name" value="Penicillin binding protein dimerisation domain"/>
    <property type="match status" value="1"/>
</dbReference>
<dbReference type="GO" id="GO:0008658">
    <property type="term" value="F:penicillin binding"/>
    <property type="evidence" value="ECO:0007669"/>
    <property type="project" value="InterPro"/>
</dbReference>
<dbReference type="EMBL" id="JACIDJ010000002">
    <property type="protein sequence ID" value="MBB3898464.1"/>
    <property type="molecule type" value="Genomic_DNA"/>
</dbReference>
<dbReference type="InterPro" id="IPR036138">
    <property type="entry name" value="PBP_dimer_sf"/>
</dbReference>
<evidence type="ECO:0000256" key="1">
    <source>
        <dbReference type="ARBA" id="ARBA00004370"/>
    </source>
</evidence>
<dbReference type="GO" id="GO:0051301">
    <property type="term" value="P:cell division"/>
    <property type="evidence" value="ECO:0007669"/>
    <property type="project" value="UniProtKB-KW"/>
</dbReference>
<dbReference type="InterPro" id="IPR001460">
    <property type="entry name" value="PCN-bd_Tpept"/>
</dbReference>
<evidence type="ECO:0000313" key="8">
    <source>
        <dbReference type="Proteomes" id="UP000553193"/>
    </source>
</evidence>
<dbReference type="SUPFAM" id="SSF56601">
    <property type="entry name" value="beta-lactamase/transpeptidase-like"/>
    <property type="match status" value="1"/>
</dbReference>
<protein>
    <submittedName>
        <fullName evidence="7">Cell division protein FtsI (Penicillin-binding protein 3)</fullName>
    </submittedName>
</protein>
<keyword evidence="2" id="KW-0378">Hydrolase</keyword>
<dbReference type="Pfam" id="PF03717">
    <property type="entry name" value="PBP_dimer"/>
    <property type="match status" value="1"/>
</dbReference>
<feature type="domain" description="Penicillin-binding protein dimerisation" evidence="6">
    <location>
        <begin position="86"/>
        <end position="197"/>
    </location>
</feature>
<keyword evidence="2" id="KW-0121">Carboxypeptidase</keyword>
<dbReference type="InterPro" id="IPR005311">
    <property type="entry name" value="PBP_dimer"/>
</dbReference>
<comment type="subcellular location">
    <subcellularLocation>
        <location evidence="1">Membrane</location>
    </subcellularLocation>
</comment>
<proteinExistence type="predicted"/>
<evidence type="ECO:0000259" key="6">
    <source>
        <dbReference type="Pfam" id="PF03717"/>
    </source>
</evidence>
<keyword evidence="3" id="KW-0472">Membrane</keyword>
<dbReference type="AlphaFoldDB" id="A0A840AE20"/>
<organism evidence="7 8">
    <name type="scientific">Roseococcus suduntuyensis</name>
    <dbReference type="NCBI Taxonomy" id="455361"/>
    <lineage>
        <taxon>Bacteria</taxon>
        <taxon>Pseudomonadati</taxon>
        <taxon>Pseudomonadota</taxon>
        <taxon>Alphaproteobacteria</taxon>
        <taxon>Acetobacterales</taxon>
        <taxon>Roseomonadaceae</taxon>
        <taxon>Roseococcus</taxon>
    </lineage>
</organism>
<dbReference type="GO" id="GO:0005886">
    <property type="term" value="C:plasma membrane"/>
    <property type="evidence" value="ECO:0007669"/>
    <property type="project" value="TreeGrafter"/>
</dbReference>
<evidence type="ECO:0000256" key="3">
    <source>
        <dbReference type="ARBA" id="ARBA00023136"/>
    </source>
</evidence>
<name>A0A840AE20_9PROT</name>
<keyword evidence="8" id="KW-1185">Reference proteome</keyword>
<accession>A0A840AE20</accession>
<reference evidence="7 8" key="1">
    <citation type="submission" date="2020-08" db="EMBL/GenBank/DDBJ databases">
        <title>Genomic Encyclopedia of Type Strains, Phase IV (KMG-IV): sequencing the most valuable type-strain genomes for metagenomic binning, comparative biology and taxonomic classification.</title>
        <authorList>
            <person name="Goeker M."/>
        </authorList>
    </citation>
    <scope>NUCLEOTIDE SEQUENCE [LARGE SCALE GENOMIC DNA]</scope>
    <source>
        <strain evidence="7 8">DSM 19979</strain>
    </source>
</reference>
<evidence type="ECO:0000256" key="4">
    <source>
        <dbReference type="SAM" id="MobiDB-lite"/>
    </source>
</evidence>
<dbReference type="InterPro" id="IPR012338">
    <property type="entry name" value="Beta-lactam/transpept-like"/>
</dbReference>
<comment type="caution">
    <text evidence="7">The sequence shown here is derived from an EMBL/GenBank/DDBJ whole genome shotgun (WGS) entry which is preliminary data.</text>
</comment>
<feature type="region of interest" description="Disordered" evidence="4">
    <location>
        <begin position="580"/>
        <end position="637"/>
    </location>
</feature>
<gene>
    <name evidence="7" type="ORF">GGQ83_001901</name>
</gene>
<dbReference type="Gene3D" id="3.40.710.10">
    <property type="entry name" value="DD-peptidase/beta-lactamase superfamily"/>
    <property type="match status" value="1"/>
</dbReference>
<dbReference type="Pfam" id="PF00905">
    <property type="entry name" value="Transpeptidase"/>
    <property type="match status" value="1"/>
</dbReference>
<dbReference type="RefSeq" id="WP_184383522.1">
    <property type="nucleotide sequence ID" value="NZ_JACIDJ010000002.1"/>
</dbReference>
<dbReference type="PANTHER" id="PTHR30627:SF1">
    <property type="entry name" value="PEPTIDOGLYCAN D,D-TRANSPEPTIDASE FTSI"/>
    <property type="match status" value="1"/>
</dbReference>
<feature type="domain" description="Penicillin-binding protein transpeptidase" evidence="5">
    <location>
        <begin position="247"/>
        <end position="550"/>
    </location>
</feature>
<feature type="compositionally biased region" description="Low complexity" evidence="4">
    <location>
        <begin position="583"/>
        <end position="609"/>
    </location>
</feature>
<keyword evidence="7" id="KW-0131">Cell cycle</keyword>
<feature type="compositionally biased region" description="Pro residues" evidence="4">
    <location>
        <begin position="1"/>
        <end position="14"/>
    </location>
</feature>
<dbReference type="Gene3D" id="3.30.450.330">
    <property type="match status" value="1"/>
</dbReference>
<dbReference type="Proteomes" id="UP000553193">
    <property type="component" value="Unassembled WGS sequence"/>
</dbReference>
<keyword evidence="7" id="KW-0132">Cell division</keyword>
<dbReference type="Gene3D" id="3.90.1310.10">
    <property type="entry name" value="Penicillin-binding protein 2a (Domain 2)"/>
    <property type="match status" value="1"/>
</dbReference>
<evidence type="ECO:0000313" key="7">
    <source>
        <dbReference type="EMBL" id="MBB3898464.1"/>
    </source>
</evidence>
<dbReference type="GO" id="GO:0004180">
    <property type="term" value="F:carboxypeptidase activity"/>
    <property type="evidence" value="ECO:0007669"/>
    <property type="project" value="UniProtKB-KW"/>
</dbReference>
<evidence type="ECO:0000259" key="5">
    <source>
        <dbReference type="Pfam" id="PF00905"/>
    </source>
</evidence>
<dbReference type="GO" id="GO:0071555">
    <property type="term" value="P:cell wall organization"/>
    <property type="evidence" value="ECO:0007669"/>
    <property type="project" value="TreeGrafter"/>
</dbReference>
<feature type="region of interest" description="Disordered" evidence="4">
    <location>
        <begin position="1"/>
        <end position="37"/>
    </location>
</feature>
<dbReference type="InterPro" id="IPR050515">
    <property type="entry name" value="Beta-lactam/transpept"/>
</dbReference>
<evidence type="ECO:0000256" key="2">
    <source>
        <dbReference type="ARBA" id="ARBA00022645"/>
    </source>
</evidence>
<dbReference type="PANTHER" id="PTHR30627">
    <property type="entry name" value="PEPTIDOGLYCAN D,D-TRANSPEPTIDASE"/>
    <property type="match status" value="1"/>
</dbReference>
<sequence length="637" mass="69076">MNLPPAPPPLPPEASPVRSTPRAALRRPPPRQPDHHRQMRTRLGFATFGFAVLFGAVAVTLADRTVINPASSAIAQPRPLPRAEPPVTRAEIVDRNNEVLAVTVRGRALYARPAHIQDPEAVAALLHPILPHLDRERLVARLSPPYVFAYIDRFITPRQEEAINALGIVGLNFETAERRTYPRGRDAAHVLGLVDVDNQGLFGAERWFDERLRVDRNALRLSLDIRVQRELRETLAHTVERFSGIGGVAMLMDVNTGEMLGMASLPDFSGADPAGSPPGNRFHRAVEGVYEPGSTMKLLTAAMALELGTVQMHSGFDASRPIRFGRHSISDFRGKNRWLALPEIIAYSSNIASAHMAMTVGTGRHREFLARFGIARHQRLGIELPESAAILLPGERDWRDIHTMTIGFGHGVSITPLHVINSAATLANGGLFRTPTILAQPDGAEREGTRVISERTSHQMRRLMRIAVTEGSARGANAPGYFVGGKTGTALKPNPGGRGYSTDRRVSAFVGVFPMHAPRYAVYLMVDEPRPRADTGPFATAGVVAAPAARRVIERVAPILGLVPETERLAEIEQSLHVPLQPGRPRAPAAAPMAAPRQPAARPAPAIAPSLPEVAPIRRTSLPQGAIQTAEGRHAAP</sequence>